<dbReference type="AlphaFoldDB" id="A0A7U1BB52"/>
<organism evidence="1">
    <name type="scientific">Bacillus thuringiensis serovar andalousiensis</name>
    <dbReference type="NCBI Taxonomy" id="257985"/>
    <lineage>
        <taxon>Bacteria</taxon>
        <taxon>Bacillati</taxon>
        <taxon>Bacillota</taxon>
        <taxon>Bacilli</taxon>
        <taxon>Bacillales</taxon>
        <taxon>Bacillaceae</taxon>
        <taxon>Bacillus</taxon>
        <taxon>Bacillus cereus group</taxon>
    </lineage>
</organism>
<proteinExistence type="predicted"/>
<dbReference type="EMBL" id="CP035727">
    <property type="protein sequence ID" value="QQY96000.1"/>
    <property type="molecule type" value="Genomic_DNA"/>
</dbReference>
<dbReference type="RefSeq" id="WP_172555167.1">
    <property type="nucleotide sequence ID" value="NZ_CP035727.2"/>
</dbReference>
<reference evidence="1" key="1">
    <citation type="submission" date="2020-12" db="EMBL/GenBank/DDBJ databases">
        <title>Identification and Characterization of Andalusicin N terminally Dimethylated Class III Lantibiotic from Bacillus thuringiensis sv. andalusiensis.</title>
        <authorList>
            <person name="Grigoreva A."/>
            <person name="Andreeva J."/>
            <person name="Serebryakova M."/>
            <person name="Garcia A.H."/>
            <person name="Slonova D."/>
            <person name="Nair S.K."/>
            <person name="Lippens G."/>
            <person name="Severinov K."/>
            <person name="Dubiley S."/>
        </authorList>
    </citation>
    <scope>NUCLEOTIDE SEQUENCE</scope>
    <source>
        <strain evidence="1">NRRL B-23139</strain>
    </source>
</reference>
<evidence type="ECO:0000313" key="1">
    <source>
        <dbReference type="EMBL" id="QQY96000.1"/>
    </source>
</evidence>
<sequence>MKIIDLIQFRKKKELEKRLEKQIVNVPVVTRISVENGEVKFEVSGERKKHFDIE</sequence>
<protein>
    <submittedName>
        <fullName evidence="1">Uncharacterized protein</fullName>
    </submittedName>
</protein>
<accession>A0A7U1BB52</accession>
<name>A0A7U1BB52_BACTU</name>
<dbReference type="Proteomes" id="UP000501374">
    <property type="component" value="Chromosome"/>
</dbReference>
<gene>
    <name evidence="1" type="ORF">EVG22_32390</name>
</gene>